<gene>
    <name evidence="3" type="ORF">IJ22_06700</name>
</gene>
<accession>A0A0U2MUE3</accession>
<dbReference type="KEGG" id="pnp:IJ22_06700"/>
<dbReference type="PANTHER" id="PTHR41259:SF1">
    <property type="entry name" value="DOUBLE-STRAND BREAK REPAIR RAD50 ATPASE, PUTATIVE-RELATED"/>
    <property type="match status" value="1"/>
</dbReference>
<dbReference type="STRING" id="162209.IJ22_06700"/>
<dbReference type="RefSeq" id="WP_062407195.1">
    <property type="nucleotide sequence ID" value="NZ_CP013652.1"/>
</dbReference>
<dbReference type="Pfam" id="PF13514">
    <property type="entry name" value="AAA_27"/>
    <property type="match status" value="1"/>
</dbReference>
<proteinExistence type="predicted"/>
<keyword evidence="4" id="KW-1185">Reference proteome</keyword>
<dbReference type="Proteomes" id="UP000061660">
    <property type="component" value="Chromosome"/>
</dbReference>
<feature type="coiled-coil region" evidence="1">
    <location>
        <begin position="676"/>
        <end position="706"/>
    </location>
</feature>
<dbReference type="SUPFAM" id="SSF52540">
    <property type="entry name" value="P-loop containing nucleoside triphosphate hydrolases"/>
    <property type="match status" value="1"/>
</dbReference>
<name>A0A0U2MUE3_9BACL</name>
<evidence type="ECO:0000313" key="4">
    <source>
        <dbReference type="Proteomes" id="UP000061660"/>
    </source>
</evidence>
<evidence type="ECO:0000259" key="2">
    <source>
        <dbReference type="Pfam" id="PF13514"/>
    </source>
</evidence>
<sequence length="1057" mass="118412">MRIERLDIGAFGGIRDLSLSFEGPISLVYGPNEAGKSTILNFIRAVLFGFGTRGAADRYSPRQGGGQGGAITLSDEQGRRIRVERWSSPQGGRGRTPAAGRVRVTFPDGTTGGEPELSALLGGITPELFRSLFAFGLTELQELGTLQSDEISGFLYSAGLGASGTELRAAEKKLAQELEQLFRPRGRTPLINRALQDLDAAEAELAESRAQAERYNAMEAEAGQLAAEQERLEALQTELAMQADWLERCLRARPHWVRAKELKQELGALPDGLERFPEDAASRLDAILTERERLAAEKDRLELAQSELRRGIEDLLSMEGSDRNVLDRQTELEDLLERRPAYEEAKRLLAEAEAEEEQLASELERLLRRIDPQWTAEHVEGLPSPVMLREQASAFREEWRVWRQEDALLTAELERIRQELGDSDGRLSEDEPFYAADEEAVREGLERIKSARRLLSDWKDALKEIQFAQQREKDWEQYHRSGSSGGGSGAPLYGVYTLTLLIPGALAIMQEFVAAGVTLVILLGVSLVWTVTRRSASKGASRQRRPYAGGLAADAPAQAAALEAALAAELRRLRRLADAGATAETAAAAEPADWLGAPDPAPAALPLQPEGIEPWLDALDQQLRTRQAQLAARAAAGERLLALRAQRERHARAGEPLRQRWQAWLQAHALPESASAEAALELLQLAEQALEQLQRLRRQAARCEAMRRTIAGFAAETAALLGDAAGRDPGPALRAWQAARDRELARLQQLEHGRRQLAELQQQAALLQQQLERCEARRLELLQAAEAEGEEALRRRYVEYRRRLELLAELRQEELALRTLAGDEQLERLNEELERRQAADLEETLQALQENLESSRGLLEHVREEKTRRRYELDRLISGGDHVDKLQTVEERRAELQRLIRRWAVHAMCSSLFVRTKKMYEHEKQPSVMQRASVYFERVTAGRYVRMLAPLGEQKVLAEKENGEQLDTVHLSRGTAEQMYLCIRFALADEYAASGIQLPLVIDDLFVNFDDERLGYGLDLLRSVAERHQLLLFTCHRHVLDAYASRFPAASVSRLTP</sequence>
<dbReference type="PANTHER" id="PTHR41259">
    <property type="entry name" value="DOUBLE-STRAND BREAK REPAIR RAD50 ATPASE, PUTATIVE-RELATED"/>
    <property type="match status" value="1"/>
</dbReference>
<dbReference type="OrthoDB" id="9764467at2"/>
<dbReference type="Gene3D" id="3.40.50.300">
    <property type="entry name" value="P-loop containing nucleotide triphosphate hydrolases"/>
    <property type="match status" value="2"/>
</dbReference>
<dbReference type="InterPro" id="IPR038734">
    <property type="entry name" value="YhaN_AAA"/>
</dbReference>
<reference evidence="3 4" key="2">
    <citation type="journal article" date="2016" name="Genome Announc.">
        <title>Complete Genome Sequences of Two Interactive Moderate Thermophiles, Paenibacillus napthalenovorans 32O-Y and Paenibacillus sp. 32O-W.</title>
        <authorList>
            <person name="Butler R.R.III."/>
            <person name="Wang J."/>
            <person name="Stark B.C."/>
            <person name="Pombert J.F."/>
        </authorList>
    </citation>
    <scope>NUCLEOTIDE SEQUENCE [LARGE SCALE GENOMIC DNA]</scope>
    <source>
        <strain evidence="3 4">32O-Y</strain>
    </source>
</reference>
<feature type="coiled-coil region" evidence="1">
    <location>
        <begin position="342"/>
        <end position="369"/>
    </location>
</feature>
<feature type="domain" description="YhaN AAA" evidence="2">
    <location>
        <begin position="1"/>
        <end position="214"/>
    </location>
</feature>
<protein>
    <submittedName>
        <fullName evidence="3">SMC domain-containing protein</fullName>
    </submittedName>
</protein>
<feature type="coiled-coil region" evidence="1">
    <location>
        <begin position="191"/>
        <end position="238"/>
    </location>
</feature>
<keyword evidence="1" id="KW-0175">Coiled coil</keyword>
<dbReference type="InterPro" id="IPR027417">
    <property type="entry name" value="P-loop_NTPase"/>
</dbReference>
<feature type="coiled-coil region" evidence="1">
    <location>
        <begin position="750"/>
        <end position="865"/>
    </location>
</feature>
<evidence type="ECO:0000313" key="3">
    <source>
        <dbReference type="EMBL" id="ALS21055.1"/>
    </source>
</evidence>
<dbReference type="AlphaFoldDB" id="A0A0U2MUE3"/>
<dbReference type="PATRIC" id="fig|162209.4.peg.710"/>
<evidence type="ECO:0000256" key="1">
    <source>
        <dbReference type="SAM" id="Coils"/>
    </source>
</evidence>
<organism evidence="3 4">
    <name type="scientific">Paenibacillus naphthalenovorans</name>
    <dbReference type="NCBI Taxonomy" id="162209"/>
    <lineage>
        <taxon>Bacteria</taxon>
        <taxon>Bacillati</taxon>
        <taxon>Bacillota</taxon>
        <taxon>Bacilli</taxon>
        <taxon>Bacillales</taxon>
        <taxon>Paenibacillaceae</taxon>
        <taxon>Paenibacillus</taxon>
    </lineage>
</organism>
<reference evidence="4" key="1">
    <citation type="submission" date="2015-12" db="EMBL/GenBank/DDBJ databases">
        <title>Complete genome sequences of two moderately thermophilic Paenibacillus species.</title>
        <authorList>
            <person name="Butler R.III."/>
            <person name="Wang J."/>
            <person name="Stark B.C."/>
            <person name="Pombert J.-F."/>
        </authorList>
    </citation>
    <scope>NUCLEOTIDE SEQUENCE [LARGE SCALE GENOMIC DNA]</scope>
    <source>
        <strain evidence="4">32O-Y</strain>
    </source>
</reference>
<dbReference type="EMBL" id="CP013652">
    <property type="protein sequence ID" value="ALS21055.1"/>
    <property type="molecule type" value="Genomic_DNA"/>
</dbReference>